<feature type="region of interest" description="Disordered" evidence="7">
    <location>
        <begin position="314"/>
        <end position="341"/>
    </location>
</feature>
<feature type="transmembrane region" description="Helical" evidence="8">
    <location>
        <begin position="111"/>
        <end position="134"/>
    </location>
</feature>
<organism evidence="10 11">
    <name type="scientific">Kaistia geumhonensis</name>
    <dbReference type="NCBI Taxonomy" id="410839"/>
    <lineage>
        <taxon>Bacteria</taxon>
        <taxon>Pseudomonadati</taxon>
        <taxon>Pseudomonadota</taxon>
        <taxon>Alphaproteobacteria</taxon>
        <taxon>Hyphomicrobiales</taxon>
        <taxon>Kaistiaceae</taxon>
        <taxon>Kaistia</taxon>
    </lineage>
</organism>
<dbReference type="Pfam" id="PF13515">
    <property type="entry name" value="FUSC_2"/>
    <property type="match status" value="1"/>
</dbReference>
<evidence type="ECO:0000256" key="4">
    <source>
        <dbReference type="ARBA" id="ARBA00022989"/>
    </source>
</evidence>
<feature type="transmembrane region" description="Helical" evidence="8">
    <location>
        <begin position="474"/>
        <end position="492"/>
    </location>
</feature>
<keyword evidence="3 8" id="KW-0812">Transmembrane</keyword>
<feature type="transmembrane region" description="Helical" evidence="8">
    <location>
        <begin position="443"/>
        <end position="462"/>
    </location>
</feature>
<comment type="caution">
    <text evidence="10">The sequence shown here is derived from an EMBL/GenBank/DDBJ whole genome shotgun (WGS) entry which is preliminary data.</text>
</comment>
<keyword evidence="11" id="KW-1185">Reference proteome</keyword>
<comment type="similarity">
    <text evidence="6">Belongs to the YccS/YhfK family.</text>
</comment>
<keyword evidence="5 8" id="KW-0472">Membrane</keyword>
<evidence type="ECO:0000313" key="11">
    <source>
        <dbReference type="Proteomes" id="UP001223743"/>
    </source>
</evidence>
<protein>
    <submittedName>
        <fullName evidence="10">Membrane protein YccC</fullName>
    </submittedName>
</protein>
<keyword evidence="2" id="KW-1003">Cell membrane</keyword>
<feature type="domain" description="Integral membrane bound transporter" evidence="9">
    <location>
        <begin position="362"/>
        <end position="487"/>
    </location>
</feature>
<feature type="transmembrane region" description="Helical" evidence="8">
    <location>
        <begin position="396"/>
        <end position="416"/>
    </location>
</feature>
<evidence type="ECO:0000313" key="10">
    <source>
        <dbReference type="EMBL" id="MDQ0514630.1"/>
    </source>
</evidence>
<evidence type="ECO:0000256" key="7">
    <source>
        <dbReference type="SAM" id="MobiDB-lite"/>
    </source>
</evidence>
<evidence type="ECO:0000256" key="1">
    <source>
        <dbReference type="ARBA" id="ARBA00004651"/>
    </source>
</evidence>
<name>A0ABU0M101_9HYPH</name>
<evidence type="ECO:0000256" key="3">
    <source>
        <dbReference type="ARBA" id="ARBA00022692"/>
    </source>
</evidence>
<feature type="transmembrane region" description="Helical" evidence="8">
    <location>
        <begin position="51"/>
        <end position="74"/>
    </location>
</feature>
<comment type="subcellular location">
    <subcellularLocation>
        <location evidence="1">Cell membrane</location>
        <topology evidence="1">Multi-pass membrane protein</topology>
    </subcellularLocation>
</comment>
<sequence length="646" mass="66782">MAEAMHQSESGMTAADRAQPGRWLRRLAAMHDARWDVGHSIRAAITIGLPWVGGFAVDHVVSAMWISFGALMASSAERSGDVRGRLPVVIGATAIGAAGFLAGYLDGLPLAAIVLIMAALGGVAGVVAGFGAVLSLGTMQALLTASIAIGIPDIGPFWQPSLFYLAGLGFYALLFVIEAAFTGERSRKAIVDDLVSALADLAACRGGLLAGTTGTDSVEAARRVATARLDDLGSAMLRAARSSTSGGRAEADHLAAVLARCDAAFLSIMAAPEAAGLAAAAQRLRAPRERNAAIAAGNDALGAAIDQLAASLANPSDARGEPDSGRRSPAHRAASRPLADRLRPAPTAATDAAKLALCLGLAYSVRFVDGAEHWFWVPLTVSLLMKPDLGSVFARAALRIAGTVVGAAIGALILAVMPKTGWVGLPIAILAGLVPWAMQKSYALQAVVLTPLVLILVSALAPGPFNVDYGTQRIVDTAIGGVIVLVFGYFLWPKAKADIFAAAFAEARRQIAAYVIEPKLPERRRAAYRALAGMRRRLEPQLAEPPPASDEAAAWVPLVAAAERICDHVSIYATSTGTPTGPTGEGKALAALGAYIAMTPTARETLSAPDPGAGSAALAKLHGDVLAEIHHMDRLRAENARFMATA</sequence>
<reference evidence="10 11" key="1">
    <citation type="submission" date="2023-07" db="EMBL/GenBank/DDBJ databases">
        <title>Genomic Encyclopedia of Type Strains, Phase IV (KMG-IV): sequencing the most valuable type-strain genomes for metagenomic binning, comparative biology and taxonomic classification.</title>
        <authorList>
            <person name="Goeker M."/>
        </authorList>
    </citation>
    <scope>NUCLEOTIDE SEQUENCE [LARGE SCALE GENOMIC DNA]</scope>
    <source>
        <strain evidence="10 11">B1-1</strain>
    </source>
</reference>
<gene>
    <name evidence="10" type="ORF">QO015_000243</name>
</gene>
<evidence type="ECO:0000256" key="8">
    <source>
        <dbReference type="SAM" id="Phobius"/>
    </source>
</evidence>
<dbReference type="RefSeq" id="WP_266282006.1">
    <property type="nucleotide sequence ID" value="NZ_JAPKNF010000001.1"/>
</dbReference>
<dbReference type="InterPro" id="IPR049453">
    <property type="entry name" value="Memb_transporter_dom"/>
</dbReference>
<feature type="transmembrane region" description="Helical" evidence="8">
    <location>
        <begin position="422"/>
        <end position="438"/>
    </location>
</feature>
<accession>A0ABU0M101</accession>
<keyword evidence="4 8" id="KW-1133">Transmembrane helix</keyword>
<feature type="transmembrane region" description="Helical" evidence="8">
    <location>
        <begin position="86"/>
        <end position="105"/>
    </location>
</feature>
<dbReference type="EMBL" id="JAUSWJ010000001">
    <property type="protein sequence ID" value="MDQ0514630.1"/>
    <property type="molecule type" value="Genomic_DNA"/>
</dbReference>
<proteinExistence type="inferred from homology"/>
<feature type="transmembrane region" description="Helical" evidence="8">
    <location>
        <begin position="164"/>
        <end position="181"/>
    </location>
</feature>
<dbReference type="PANTHER" id="PTHR30509:SF9">
    <property type="entry name" value="MULTIDRUG RESISTANCE PROTEIN MDTO"/>
    <property type="match status" value="1"/>
</dbReference>
<evidence type="ECO:0000256" key="2">
    <source>
        <dbReference type="ARBA" id="ARBA00022475"/>
    </source>
</evidence>
<dbReference type="PANTHER" id="PTHR30509">
    <property type="entry name" value="P-HYDROXYBENZOIC ACID EFFLUX PUMP SUBUNIT-RELATED"/>
    <property type="match status" value="1"/>
</dbReference>
<evidence type="ECO:0000256" key="6">
    <source>
        <dbReference type="ARBA" id="ARBA00043993"/>
    </source>
</evidence>
<dbReference type="Proteomes" id="UP001223743">
    <property type="component" value="Unassembled WGS sequence"/>
</dbReference>
<evidence type="ECO:0000259" key="9">
    <source>
        <dbReference type="Pfam" id="PF13515"/>
    </source>
</evidence>
<evidence type="ECO:0000256" key="5">
    <source>
        <dbReference type="ARBA" id="ARBA00023136"/>
    </source>
</evidence>